<evidence type="ECO:0000313" key="4">
    <source>
        <dbReference type="Proteomes" id="UP000034406"/>
    </source>
</evidence>
<dbReference type="GO" id="GO:0046872">
    <property type="term" value="F:metal ion binding"/>
    <property type="evidence" value="ECO:0007669"/>
    <property type="project" value="InterPro"/>
</dbReference>
<dbReference type="GO" id="GO:0005737">
    <property type="term" value="C:cytoplasm"/>
    <property type="evidence" value="ECO:0007669"/>
    <property type="project" value="TreeGrafter"/>
</dbReference>
<feature type="non-terminal residue" evidence="3">
    <location>
        <position position="235"/>
    </location>
</feature>
<dbReference type="Pfam" id="PF14397">
    <property type="entry name" value="ATPgrasp_ST"/>
    <property type="match status" value="1"/>
</dbReference>
<sequence length="235" mass="26581">MLGINLKQYRQFLTINERNKMYLRRNSVKGRLIADSKWKTKRILAKAGVGVPKMLIKFKTVTGVEKYDWNKLDGNFVVKPVSGYGGDGIVIVRKRGKWAGEWQKMDGETVTTHNLKMHCREILAGKYSLHGMPDSVLVEERIKIHPMFLNLTKSGTPDIRVIVYNNIPVMAMLRVPTEKSGGKANLQQGAIGMGVDMATGITTFAIMGKGEEIKRIYDFKKKKKIKVNGIKIPMW</sequence>
<dbReference type="PROSITE" id="PS50975">
    <property type="entry name" value="ATP_GRASP"/>
    <property type="match status" value="1"/>
</dbReference>
<protein>
    <submittedName>
        <fullName evidence="3">Alpha-L-glutamate ligase-related protein</fullName>
    </submittedName>
</protein>
<dbReference type="GO" id="GO:0018169">
    <property type="term" value="F:ribosomal S6-glutamic acid ligase activity"/>
    <property type="evidence" value="ECO:0007669"/>
    <property type="project" value="TreeGrafter"/>
</dbReference>
<comment type="caution">
    <text evidence="3">The sequence shown here is derived from an EMBL/GenBank/DDBJ whole genome shotgun (WGS) entry which is preliminary data.</text>
</comment>
<feature type="domain" description="ATP-grasp" evidence="2">
    <location>
        <begin position="41"/>
        <end position="93"/>
    </location>
</feature>
<dbReference type="InterPro" id="IPR039523">
    <property type="entry name" value="RimK-rel_E_lig_ATP-grasp"/>
</dbReference>
<name>A0A0G0M2X4_9BACT</name>
<dbReference type="PANTHER" id="PTHR21621:SF0">
    <property type="entry name" value="BETA-CITRYLGLUTAMATE SYNTHASE B-RELATED"/>
    <property type="match status" value="1"/>
</dbReference>
<dbReference type="PANTHER" id="PTHR21621">
    <property type="entry name" value="RIBOSOMAL PROTEIN S6 MODIFICATION PROTEIN"/>
    <property type="match status" value="1"/>
</dbReference>
<evidence type="ECO:0000313" key="3">
    <source>
        <dbReference type="EMBL" id="KKQ68019.1"/>
    </source>
</evidence>
<gene>
    <name evidence="3" type="ORF">US90_C0028G0013</name>
</gene>
<keyword evidence="1" id="KW-0067">ATP-binding</keyword>
<organism evidence="3 4">
    <name type="scientific">Candidatus Shapirobacteria bacterium GW2011_GWE2_38_30</name>
    <dbReference type="NCBI Taxonomy" id="1618490"/>
    <lineage>
        <taxon>Bacteria</taxon>
        <taxon>Candidatus Shapironibacteriota</taxon>
    </lineage>
</organism>
<reference evidence="3 4" key="1">
    <citation type="journal article" date="2015" name="Nature">
        <title>rRNA introns, odd ribosomes, and small enigmatic genomes across a large radiation of phyla.</title>
        <authorList>
            <person name="Brown C.T."/>
            <person name="Hug L.A."/>
            <person name="Thomas B.C."/>
            <person name="Sharon I."/>
            <person name="Castelle C.J."/>
            <person name="Singh A."/>
            <person name="Wilkins M.J."/>
            <person name="Williams K.H."/>
            <person name="Banfield J.F."/>
        </authorList>
    </citation>
    <scope>NUCLEOTIDE SEQUENCE [LARGE SCALE GENOMIC DNA]</scope>
</reference>
<dbReference type="SUPFAM" id="SSF56059">
    <property type="entry name" value="Glutathione synthetase ATP-binding domain-like"/>
    <property type="match status" value="1"/>
</dbReference>
<dbReference type="GO" id="GO:0005524">
    <property type="term" value="F:ATP binding"/>
    <property type="evidence" value="ECO:0007669"/>
    <property type="project" value="UniProtKB-UniRule"/>
</dbReference>
<evidence type="ECO:0000256" key="1">
    <source>
        <dbReference type="PROSITE-ProRule" id="PRU00409"/>
    </source>
</evidence>
<proteinExistence type="predicted"/>
<dbReference type="GO" id="GO:0009432">
    <property type="term" value="P:SOS response"/>
    <property type="evidence" value="ECO:0007669"/>
    <property type="project" value="TreeGrafter"/>
</dbReference>
<dbReference type="STRING" id="1618490.US90_C0028G0013"/>
<dbReference type="AlphaFoldDB" id="A0A0G0M2X4"/>
<keyword evidence="3" id="KW-0436">Ligase</keyword>
<dbReference type="Proteomes" id="UP000034406">
    <property type="component" value="Unassembled WGS sequence"/>
</dbReference>
<accession>A0A0G0M2X4</accession>
<dbReference type="Gene3D" id="3.30.470.20">
    <property type="entry name" value="ATP-grasp fold, B domain"/>
    <property type="match status" value="1"/>
</dbReference>
<keyword evidence="1" id="KW-0547">Nucleotide-binding</keyword>
<dbReference type="EMBL" id="LBUT01000028">
    <property type="protein sequence ID" value="KKQ68019.1"/>
    <property type="molecule type" value="Genomic_DNA"/>
</dbReference>
<dbReference type="InterPro" id="IPR011761">
    <property type="entry name" value="ATP-grasp"/>
</dbReference>
<evidence type="ECO:0000259" key="2">
    <source>
        <dbReference type="PROSITE" id="PS50975"/>
    </source>
</evidence>